<dbReference type="Pfam" id="PF01936">
    <property type="entry name" value="NYN"/>
    <property type="match status" value="1"/>
</dbReference>
<dbReference type="PANTHER" id="PTHR35458:SF8">
    <property type="entry name" value="SLR0650 PROTEIN"/>
    <property type="match status" value="1"/>
</dbReference>
<dbReference type="EMBL" id="CP118677">
    <property type="protein sequence ID" value="WEA18653.1"/>
    <property type="molecule type" value="Genomic_DNA"/>
</dbReference>
<evidence type="ECO:0000259" key="1">
    <source>
        <dbReference type="Pfam" id="PF01936"/>
    </source>
</evidence>
<protein>
    <submittedName>
        <fullName evidence="2">NYN domain-containing protein</fullName>
    </submittedName>
</protein>
<accession>A0AAJ5RTU7</accession>
<dbReference type="CDD" id="cd18722">
    <property type="entry name" value="PIN_NicB-like"/>
    <property type="match status" value="1"/>
</dbReference>
<proteinExistence type="predicted"/>
<dbReference type="PANTHER" id="PTHR35458">
    <property type="entry name" value="SLR0755 PROTEIN"/>
    <property type="match status" value="1"/>
</dbReference>
<dbReference type="InterPro" id="IPR047140">
    <property type="entry name" value="LabA"/>
</dbReference>
<gene>
    <name evidence="2" type="ORF">PWA60_15185</name>
</gene>
<reference evidence="2" key="1">
    <citation type="submission" date="2023-02" db="EMBL/GenBank/DDBJ databases">
        <title>tmexCD-toprJ-like cluster.</title>
        <authorList>
            <person name="Gao X."/>
            <person name="Wang C."/>
            <person name="Liu J."/>
        </authorList>
    </citation>
    <scope>NUCLEOTIDE SEQUENCE</scope>
    <source>
        <strain evidence="2">GDW21C697WI</strain>
    </source>
</reference>
<organism evidence="2 3">
    <name type="scientific">Pseudomonas juntendi</name>
    <dbReference type="NCBI Taxonomy" id="2666183"/>
    <lineage>
        <taxon>Bacteria</taxon>
        <taxon>Pseudomonadati</taxon>
        <taxon>Pseudomonadota</taxon>
        <taxon>Gammaproteobacteria</taxon>
        <taxon>Pseudomonadales</taxon>
        <taxon>Pseudomonadaceae</taxon>
        <taxon>Pseudomonas</taxon>
    </lineage>
</organism>
<dbReference type="InterPro" id="IPR021139">
    <property type="entry name" value="NYN"/>
</dbReference>
<feature type="domain" description="NYN" evidence="1">
    <location>
        <begin position="3"/>
        <end position="179"/>
    </location>
</feature>
<dbReference type="GO" id="GO:0004540">
    <property type="term" value="F:RNA nuclease activity"/>
    <property type="evidence" value="ECO:0007669"/>
    <property type="project" value="InterPro"/>
</dbReference>
<evidence type="ECO:0000313" key="3">
    <source>
        <dbReference type="Proteomes" id="UP001217631"/>
    </source>
</evidence>
<dbReference type="Proteomes" id="UP001217631">
    <property type="component" value="Chromosome"/>
</dbReference>
<evidence type="ECO:0000313" key="2">
    <source>
        <dbReference type="EMBL" id="WEA18653.1"/>
    </source>
</evidence>
<dbReference type="AlphaFoldDB" id="A0AAJ5RTU7"/>
<name>A0AAJ5RTU7_9PSED</name>
<dbReference type="Gene3D" id="3.40.50.1010">
    <property type="entry name" value="5'-nuclease"/>
    <property type="match status" value="1"/>
</dbReference>
<sequence length="209" mass="23538">MLRTAVYIDGFNLYFGCLKDTPHRWLDLKKLCENMLQPHNEIITIKYFTAHVSARASNQDKPIRQQIYLRALKHSIPELEVILGQFTTHTVNRKLDPPIGLQKYAGVIETREKGSDVNLAVHLVNDAWRDQYDCALVVSSDSDLVEAIKLVRGSHPEKKVGVLVTGKQNSTKEMIRCASFVKKVRTSALMASQLPPTIEGTSITKPIGW</sequence>
<dbReference type="RefSeq" id="WP_274999892.1">
    <property type="nucleotide sequence ID" value="NZ_CP118677.1"/>
</dbReference>